<feature type="domain" description="Sulfotransferase" evidence="3">
    <location>
        <begin position="4"/>
        <end position="231"/>
    </location>
</feature>
<dbReference type="EMBL" id="WHPF01000015">
    <property type="protein sequence ID" value="NNV57448.1"/>
    <property type="molecule type" value="Genomic_DNA"/>
</dbReference>
<dbReference type="PANTHER" id="PTHR10605:SF56">
    <property type="entry name" value="BIFUNCTIONAL HEPARAN SULFATE N-DEACETYLASE_N-SULFOTRANSFERASE"/>
    <property type="match status" value="1"/>
</dbReference>
<protein>
    <recommendedName>
        <fullName evidence="3">Sulfotransferase domain-containing protein</fullName>
    </recommendedName>
</protein>
<sequence length="306" mass="35356">MYPNFIIIGPPKCASTSLHFYLGQHPQVFTAKVKETRFFSLHYSKGMEYYAKNFEDAGNAKAIGEATPSYSFLPFVADRIKTHFPDIKLVLCFRNPLDRAFSSWLMQKGMGKELLPFREAIDVNLAQMKYVTLEGEEGEKTWTNATGNFSTDEKRLRTYVQGGMFAEILNSYYKRFAPSQIKVVLLDDLKNDFDGTMSSLFSFLGVDDSFIVPNKEIVNFHFDRKANKITNKLFGIKGTRYLIDITPKFIKDRLKKSWKTKEPPRLGMEDRLYLWDIYKEDIAELEKIMGRSFASWNPTIAKEKKG</sequence>
<dbReference type="InterPro" id="IPR000863">
    <property type="entry name" value="Sulfotransferase_dom"/>
</dbReference>
<evidence type="ECO:0000313" key="4">
    <source>
        <dbReference type="EMBL" id="NNV57448.1"/>
    </source>
</evidence>
<comment type="caution">
    <text evidence="4">The sequence shown here is derived from an EMBL/GenBank/DDBJ whole genome shotgun (WGS) entry which is preliminary data.</text>
</comment>
<dbReference type="InterPro" id="IPR027417">
    <property type="entry name" value="P-loop_NTPase"/>
</dbReference>
<organism evidence="4 5">
    <name type="scientific">Limnovirga soli</name>
    <dbReference type="NCBI Taxonomy" id="2656915"/>
    <lineage>
        <taxon>Bacteria</taxon>
        <taxon>Pseudomonadati</taxon>
        <taxon>Bacteroidota</taxon>
        <taxon>Chitinophagia</taxon>
        <taxon>Chitinophagales</taxon>
        <taxon>Chitinophagaceae</taxon>
        <taxon>Limnovirga</taxon>
    </lineage>
</organism>
<reference evidence="4" key="1">
    <citation type="submission" date="2019-10" db="EMBL/GenBank/DDBJ databases">
        <title>Draft genome sequence of Panacibacter sp. KCS-6.</title>
        <authorList>
            <person name="Yim K.J."/>
        </authorList>
    </citation>
    <scope>NUCLEOTIDE SEQUENCE</scope>
    <source>
        <strain evidence="4">KCS-6</strain>
    </source>
</reference>
<gene>
    <name evidence="4" type="ORF">GD597_18390</name>
</gene>
<evidence type="ECO:0000313" key="5">
    <source>
        <dbReference type="Proteomes" id="UP000598971"/>
    </source>
</evidence>
<dbReference type="AlphaFoldDB" id="A0A8J8FGF8"/>
<dbReference type="GO" id="GO:0008146">
    <property type="term" value="F:sulfotransferase activity"/>
    <property type="evidence" value="ECO:0007669"/>
    <property type="project" value="InterPro"/>
</dbReference>
<evidence type="ECO:0000259" key="3">
    <source>
        <dbReference type="Pfam" id="PF00685"/>
    </source>
</evidence>
<keyword evidence="5" id="KW-1185">Reference proteome</keyword>
<dbReference type="Gene3D" id="3.40.50.300">
    <property type="entry name" value="P-loop containing nucleotide triphosphate hydrolases"/>
    <property type="match status" value="1"/>
</dbReference>
<name>A0A8J8FGF8_9BACT</name>
<dbReference type="Pfam" id="PF00685">
    <property type="entry name" value="Sulfotransfer_1"/>
    <property type="match status" value="1"/>
</dbReference>
<proteinExistence type="predicted"/>
<dbReference type="Proteomes" id="UP000598971">
    <property type="component" value="Unassembled WGS sequence"/>
</dbReference>
<dbReference type="PANTHER" id="PTHR10605">
    <property type="entry name" value="HEPARAN SULFATE SULFOTRANSFERASE"/>
    <property type="match status" value="1"/>
</dbReference>
<evidence type="ECO:0000256" key="1">
    <source>
        <dbReference type="ARBA" id="ARBA00022679"/>
    </source>
</evidence>
<dbReference type="InterPro" id="IPR037359">
    <property type="entry name" value="NST/OST"/>
</dbReference>
<keyword evidence="1" id="KW-0808">Transferase</keyword>
<keyword evidence="2" id="KW-0325">Glycoprotein</keyword>
<evidence type="ECO:0000256" key="2">
    <source>
        <dbReference type="ARBA" id="ARBA00023180"/>
    </source>
</evidence>
<dbReference type="SUPFAM" id="SSF52540">
    <property type="entry name" value="P-loop containing nucleoside triphosphate hydrolases"/>
    <property type="match status" value="1"/>
</dbReference>
<dbReference type="RefSeq" id="WP_171609394.1">
    <property type="nucleotide sequence ID" value="NZ_WHPF01000015.1"/>
</dbReference>
<accession>A0A8J8FGF8</accession>